<gene>
    <name evidence="1" type="ORF">KIW84_011919</name>
</gene>
<sequence>MCGSVSRAALRRIAEELLRVDYVGTNRQICGCTLRTSYGLPCACELGRYTLDGIPIPIDDVHVHWRKLTMEVELEAGEGDGSEVDMTSVMDELWRRFRSLDVIGKRALKSRVCELAYPTMTPLCPPPKKLKTKGGVNKKGKKPVEYDVYRDHSYHESYIEDVVNVESDGNYGFRVIASLHGYEVRESLMIESFGSQPPEKWLSLPDMGYLIANRYNIVLVCLGNPCMTFFPMTSSHSPNVSIYCIGFVNHNHWVQVNMKEGFPLSPVTLDWRKFRSHTATTWMLRFLGRMQHWQLLTPVLA</sequence>
<keyword evidence="2" id="KW-1185">Reference proteome</keyword>
<evidence type="ECO:0000313" key="1">
    <source>
        <dbReference type="EMBL" id="KAI5443069.1"/>
    </source>
</evidence>
<reference evidence="1 2" key="1">
    <citation type="journal article" date="2022" name="Nat. Genet.">
        <title>Improved pea reference genome and pan-genome highlight genomic features and evolutionary characteristics.</title>
        <authorList>
            <person name="Yang T."/>
            <person name="Liu R."/>
            <person name="Luo Y."/>
            <person name="Hu S."/>
            <person name="Wang D."/>
            <person name="Wang C."/>
            <person name="Pandey M.K."/>
            <person name="Ge S."/>
            <person name="Xu Q."/>
            <person name="Li N."/>
            <person name="Li G."/>
            <person name="Huang Y."/>
            <person name="Saxena R.K."/>
            <person name="Ji Y."/>
            <person name="Li M."/>
            <person name="Yan X."/>
            <person name="He Y."/>
            <person name="Liu Y."/>
            <person name="Wang X."/>
            <person name="Xiang C."/>
            <person name="Varshney R.K."/>
            <person name="Ding H."/>
            <person name="Gao S."/>
            <person name="Zong X."/>
        </authorList>
    </citation>
    <scope>NUCLEOTIDE SEQUENCE [LARGE SCALE GENOMIC DNA]</scope>
    <source>
        <strain evidence="1 2">cv. Zhongwan 6</strain>
    </source>
</reference>
<evidence type="ECO:0008006" key="3">
    <source>
        <dbReference type="Google" id="ProtNLM"/>
    </source>
</evidence>
<evidence type="ECO:0000313" key="2">
    <source>
        <dbReference type="Proteomes" id="UP001058974"/>
    </source>
</evidence>
<proteinExistence type="predicted"/>
<dbReference type="Gramene" id="Psat01G0191900-T1">
    <property type="protein sequence ID" value="KAI5443069.1"/>
    <property type="gene ID" value="KIW84_011919"/>
</dbReference>
<name>A0A9D5BG72_PEA</name>
<organism evidence="1 2">
    <name type="scientific">Pisum sativum</name>
    <name type="common">Garden pea</name>
    <name type="synonym">Lathyrus oleraceus</name>
    <dbReference type="NCBI Taxonomy" id="3888"/>
    <lineage>
        <taxon>Eukaryota</taxon>
        <taxon>Viridiplantae</taxon>
        <taxon>Streptophyta</taxon>
        <taxon>Embryophyta</taxon>
        <taxon>Tracheophyta</taxon>
        <taxon>Spermatophyta</taxon>
        <taxon>Magnoliopsida</taxon>
        <taxon>eudicotyledons</taxon>
        <taxon>Gunneridae</taxon>
        <taxon>Pentapetalae</taxon>
        <taxon>rosids</taxon>
        <taxon>fabids</taxon>
        <taxon>Fabales</taxon>
        <taxon>Fabaceae</taxon>
        <taxon>Papilionoideae</taxon>
        <taxon>50 kb inversion clade</taxon>
        <taxon>NPAAA clade</taxon>
        <taxon>Hologalegina</taxon>
        <taxon>IRL clade</taxon>
        <taxon>Fabeae</taxon>
        <taxon>Lathyrus</taxon>
    </lineage>
</organism>
<dbReference type="Proteomes" id="UP001058974">
    <property type="component" value="Chromosome 1"/>
</dbReference>
<comment type="caution">
    <text evidence="1">The sequence shown here is derived from an EMBL/GenBank/DDBJ whole genome shotgun (WGS) entry which is preliminary data.</text>
</comment>
<accession>A0A9D5BG72</accession>
<protein>
    <recommendedName>
        <fullName evidence="3">Protein FAR1-RELATED SEQUENCE</fullName>
    </recommendedName>
</protein>
<dbReference type="AlphaFoldDB" id="A0A9D5BG72"/>
<dbReference type="EMBL" id="JAMSHJ010000001">
    <property type="protein sequence ID" value="KAI5443069.1"/>
    <property type="molecule type" value="Genomic_DNA"/>
</dbReference>